<keyword evidence="3" id="KW-1185">Reference proteome</keyword>
<accession>A0A1A6GQB8</accession>
<comment type="caution">
    <text evidence="2">The sequence shown here is derived from an EMBL/GenBank/DDBJ whole genome shotgun (WGS) entry which is preliminary data.</text>
</comment>
<evidence type="ECO:0000313" key="3">
    <source>
        <dbReference type="Proteomes" id="UP000092124"/>
    </source>
</evidence>
<protein>
    <submittedName>
        <fullName evidence="2">Uncharacterized protein</fullName>
    </submittedName>
</protein>
<feature type="non-terminal residue" evidence="2">
    <location>
        <position position="87"/>
    </location>
</feature>
<dbReference type="STRING" id="56216.A0A1A6GQB8"/>
<evidence type="ECO:0000256" key="1">
    <source>
        <dbReference type="SAM" id="MobiDB-lite"/>
    </source>
</evidence>
<sequence length="87" mass="10216">QNRVEEFGACSSVESTPEDSSKQGREEQKFPENPSKMLFPYKVLKALDPEIYRNIEFDAWLDSRKELQKSDCMEYAGRHYYLGDKCQ</sequence>
<feature type="region of interest" description="Disordered" evidence="1">
    <location>
        <begin position="1"/>
        <end position="33"/>
    </location>
</feature>
<proteinExistence type="predicted"/>
<dbReference type="Proteomes" id="UP000092124">
    <property type="component" value="Unassembled WGS sequence"/>
</dbReference>
<feature type="non-terminal residue" evidence="2">
    <location>
        <position position="1"/>
    </location>
</feature>
<name>A0A1A6GQB8_NEOLE</name>
<reference evidence="2 3" key="1">
    <citation type="submission" date="2016-06" db="EMBL/GenBank/DDBJ databases">
        <title>The Draft Genome Sequence and Annotation of the Desert Woodrat Neotoma lepida.</title>
        <authorList>
            <person name="Campbell M."/>
            <person name="Oakeson K.F."/>
            <person name="Yandell M."/>
            <person name="Halpert J.R."/>
            <person name="Dearing D."/>
        </authorList>
    </citation>
    <scope>NUCLEOTIDE SEQUENCE [LARGE SCALE GENOMIC DNA]</scope>
    <source>
        <strain evidence="2">417</strain>
        <tissue evidence="2">Liver</tissue>
    </source>
</reference>
<organism evidence="2 3">
    <name type="scientific">Neotoma lepida</name>
    <name type="common">Desert woodrat</name>
    <dbReference type="NCBI Taxonomy" id="56216"/>
    <lineage>
        <taxon>Eukaryota</taxon>
        <taxon>Metazoa</taxon>
        <taxon>Chordata</taxon>
        <taxon>Craniata</taxon>
        <taxon>Vertebrata</taxon>
        <taxon>Euteleostomi</taxon>
        <taxon>Mammalia</taxon>
        <taxon>Eutheria</taxon>
        <taxon>Euarchontoglires</taxon>
        <taxon>Glires</taxon>
        <taxon>Rodentia</taxon>
        <taxon>Myomorpha</taxon>
        <taxon>Muroidea</taxon>
        <taxon>Cricetidae</taxon>
        <taxon>Neotominae</taxon>
        <taxon>Neotoma</taxon>
    </lineage>
</organism>
<feature type="compositionally biased region" description="Basic and acidic residues" evidence="1">
    <location>
        <begin position="19"/>
        <end position="30"/>
    </location>
</feature>
<dbReference type="OrthoDB" id="20273at2759"/>
<dbReference type="AlphaFoldDB" id="A0A1A6GQB8"/>
<gene>
    <name evidence="2" type="ORF">A6R68_03892</name>
</gene>
<dbReference type="EMBL" id="LZPO01078626">
    <property type="protein sequence ID" value="OBS67557.1"/>
    <property type="molecule type" value="Genomic_DNA"/>
</dbReference>
<evidence type="ECO:0000313" key="2">
    <source>
        <dbReference type="EMBL" id="OBS67557.1"/>
    </source>
</evidence>